<keyword evidence="5" id="KW-1185">Reference proteome</keyword>
<name>A0AAV5R200_PICKL</name>
<feature type="region of interest" description="Disordered" evidence="2">
    <location>
        <begin position="471"/>
        <end position="563"/>
    </location>
</feature>
<feature type="compositionally biased region" description="Polar residues" evidence="2">
    <location>
        <begin position="74"/>
        <end position="87"/>
    </location>
</feature>
<dbReference type="PANTHER" id="PTHR47432:SF1">
    <property type="entry name" value="CELL WALL ASSEMBLY REGULATOR SMI1"/>
    <property type="match status" value="1"/>
</dbReference>
<dbReference type="GO" id="GO:0070880">
    <property type="term" value="P:fungal-type cell wall beta-glucan biosynthetic process"/>
    <property type="evidence" value="ECO:0007669"/>
    <property type="project" value="TreeGrafter"/>
</dbReference>
<dbReference type="PIRSF" id="PIRSF017023">
    <property type="entry name" value="KNR4"/>
    <property type="match status" value="1"/>
</dbReference>
<dbReference type="Proteomes" id="UP001378960">
    <property type="component" value="Unassembled WGS sequence"/>
</dbReference>
<reference evidence="4 5" key="1">
    <citation type="journal article" date="2023" name="Elife">
        <title>Identification of key yeast species and microbe-microbe interactions impacting larval growth of Drosophila in the wild.</title>
        <authorList>
            <person name="Mure A."/>
            <person name="Sugiura Y."/>
            <person name="Maeda R."/>
            <person name="Honda K."/>
            <person name="Sakurai N."/>
            <person name="Takahashi Y."/>
            <person name="Watada M."/>
            <person name="Katoh T."/>
            <person name="Gotoh A."/>
            <person name="Gotoh Y."/>
            <person name="Taniguchi I."/>
            <person name="Nakamura K."/>
            <person name="Hayashi T."/>
            <person name="Katayama T."/>
            <person name="Uemura T."/>
            <person name="Hattori Y."/>
        </authorList>
    </citation>
    <scope>NUCLEOTIDE SEQUENCE [LARGE SCALE GENOMIC DNA]</scope>
    <source>
        <strain evidence="4 5">PK-24</strain>
    </source>
</reference>
<comment type="caution">
    <text evidence="4">The sequence shown here is derived from an EMBL/GenBank/DDBJ whole genome shotgun (WGS) entry which is preliminary data.</text>
</comment>
<dbReference type="InterPro" id="IPR051873">
    <property type="entry name" value="KNR4/SMI1_regulator"/>
</dbReference>
<proteinExistence type="inferred from homology"/>
<evidence type="ECO:0000256" key="2">
    <source>
        <dbReference type="SAM" id="MobiDB-lite"/>
    </source>
</evidence>
<evidence type="ECO:0000259" key="3">
    <source>
        <dbReference type="SMART" id="SM00860"/>
    </source>
</evidence>
<evidence type="ECO:0000313" key="4">
    <source>
        <dbReference type="EMBL" id="GMM45315.1"/>
    </source>
</evidence>
<dbReference type="InterPro" id="IPR018958">
    <property type="entry name" value="Knr4/Smi1-like_dom"/>
</dbReference>
<sequence length="563" mass="63876">MSFFKNVKEFFHNVTTSDHYAQYDATGGVNNSNNLGSSKGSSPKNGLSPMNGSTTSLNNMKNNNNNINVSTTSLVSHNRPQTGSSSKIPYRPGMKSQLHNDSQIELRNYENGQPIRDIFEIWEKIDDWLDTEFPELGDDIQGGATVNDLNAFENDLNITLPTTFRESYQIHDGQVSMGKTRGLIFDYQLMDLEAIAAETNIWRRVYEKYENNNGNGNVNNNEKKFGIQKSCPPNFINEIYYDPLWIPFVKDNVGNNIAIDLNPNIEGKWGQIILFGRDYNTKFVVADSFSEFLSNVCNEFEDDHYEIDEDECLNYMYNGKNYNYFDVLKSKSIQRAKKIDSSYELVEKKTNDADLLMKKQRNNTNNVNTNTILNTNSAKTGLNIKREDETLPNETIISPNIIKKERDFTPSKENVATNDSFVIDDDVLSVEELEEPVEPTSTEINDEENKPVEDNIVEQVVNELKDTSIKKAEPKEEVTEEVTKEASEEITKPVAELKEEVTEEVTEPVVEPKEEVSEPVSEPVEETEATEEVEEGEEADTTASDVNASKKSSKKKNKKKNKK</sequence>
<dbReference type="PANTHER" id="PTHR47432">
    <property type="entry name" value="CELL WALL ASSEMBLY REGULATOR SMI1"/>
    <property type="match status" value="1"/>
</dbReference>
<feature type="domain" description="Knr4/Smi1-like" evidence="3">
    <location>
        <begin position="143"/>
        <end position="295"/>
    </location>
</feature>
<dbReference type="EMBL" id="BTGB01000002">
    <property type="protein sequence ID" value="GMM45315.1"/>
    <property type="molecule type" value="Genomic_DNA"/>
</dbReference>
<dbReference type="InterPro" id="IPR009203">
    <property type="entry name" value="Knr4/Smi1"/>
</dbReference>
<dbReference type="SUPFAM" id="SSF160631">
    <property type="entry name" value="SMI1/KNR4-like"/>
    <property type="match status" value="1"/>
</dbReference>
<dbReference type="GO" id="GO:0043332">
    <property type="term" value="C:mating projection tip"/>
    <property type="evidence" value="ECO:0007669"/>
    <property type="project" value="TreeGrafter"/>
</dbReference>
<feature type="compositionally biased region" description="Basic and acidic residues" evidence="2">
    <location>
        <begin position="471"/>
        <end position="500"/>
    </location>
</feature>
<organism evidence="4 5">
    <name type="scientific">Pichia kluyveri</name>
    <name type="common">Yeast</name>
    <dbReference type="NCBI Taxonomy" id="36015"/>
    <lineage>
        <taxon>Eukaryota</taxon>
        <taxon>Fungi</taxon>
        <taxon>Dikarya</taxon>
        <taxon>Ascomycota</taxon>
        <taxon>Saccharomycotina</taxon>
        <taxon>Pichiomycetes</taxon>
        <taxon>Pichiales</taxon>
        <taxon>Pichiaceae</taxon>
        <taxon>Pichia</taxon>
    </lineage>
</organism>
<feature type="compositionally biased region" description="Low complexity" evidence="2">
    <location>
        <begin position="31"/>
        <end position="73"/>
    </location>
</feature>
<dbReference type="SMART" id="SM00860">
    <property type="entry name" value="SMI1_KNR4"/>
    <property type="match status" value="1"/>
</dbReference>
<protein>
    <recommendedName>
        <fullName evidence="3">Knr4/Smi1-like domain-containing protein</fullName>
    </recommendedName>
</protein>
<evidence type="ECO:0000256" key="1">
    <source>
        <dbReference type="ARBA" id="ARBA00005303"/>
    </source>
</evidence>
<dbReference type="InterPro" id="IPR037883">
    <property type="entry name" value="Knr4/Smi1-like_sf"/>
</dbReference>
<feature type="compositionally biased region" description="Acidic residues" evidence="2">
    <location>
        <begin position="523"/>
        <end position="540"/>
    </location>
</feature>
<dbReference type="Pfam" id="PF09346">
    <property type="entry name" value="SMI1_KNR4"/>
    <property type="match status" value="1"/>
</dbReference>
<dbReference type="AlphaFoldDB" id="A0AAV5R200"/>
<feature type="region of interest" description="Disordered" evidence="2">
    <location>
        <begin position="31"/>
        <end position="93"/>
    </location>
</feature>
<feature type="compositionally biased region" description="Basic residues" evidence="2">
    <location>
        <begin position="551"/>
        <end position="563"/>
    </location>
</feature>
<evidence type="ECO:0000313" key="5">
    <source>
        <dbReference type="Proteomes" id="UP001378960"/>
    </source>
</evidence>
<dbReference type="Gene3D" id="3.40.1580.10">
    <property type="entry name" value="SMI1/KNR4-like"/>
    <property type="match status" value="1"/>
</dbReference>
<accession>A0AAV5R200</accession>
<comment type="similarity">
    <text evidence="1">Belongs to the KNR4/SMI1 family.</text>
</comment>
<gene>
    <name evidence="4" type="ORF">DAPK24_018900</name>
</gene>